<evidence type="ECO:0000256" key="5">
    <source>
        <dbReference type="HAMAP-Rule" id="MF_01333"/>
    </source>
</evidence>
<dbReference type="GO" id="GO:0005840">
    <property type="term" value="C:ribosome"/>
    <property type="evidence" value="ECO:0007669"/>
    <property type="project" value="UniProtKB-KW"/>
</dbReference>
<gene>
    <name evidence="5" type="primary">rplE</name>
    <name evidence="9" type="ORF">A2799_01490</name>
</gene>
<evidence type="ECO:0000256" key="1">
    <source>
        <dbReference type="ARBA" id="ARBA00008553"/>
    </source>
</evidence>
<feature type="domain" description="Large ribosomal subunit protein uL5 C-terminal" evidence="8">
    <location>
        <begin position="83"/>
        <end position="176"/>
    </location>
</feature>
<comment type="subunit">
    <text evidence="5">Part of the 50S ribosomal subunit; part of the 5S rRNA/L5/L18/L25 subcomplex. Contacts the 5S rRNA and the P site tRNA. Forms a bridge to the 30S subunit in the 70S ribosome.</text>
</comment>
<keyword evidence="3 5" id="KW-0687">Ribonucleoprotein</keyword>
<evidence type="ECO:0000313" key="10">
    <source>
        <dbReference type="Proteomes" id="UP000176850"/>
    </source>
</evidence>
<dbReference type="FunFam" id="3.30.1440.10:FF:000001">
    <property type="entry name" value="50S ribosomal protein L5"/>
    <property type="match status" value="1"/>
</dbReference>
<dbReference type="GO" id="GO:1990904">
    <property type="term" value="C:ribonucleoprotein complex"/>
    <property type="evidence" value="ECO:0007669"/>
    <property type="project" value="UniProtKB-KW"/>
</dbReference>
<reference evidence="9 10" key="1">
    <citation type="journal article" date="2016" name="Nat. Commun.">
        <title>Thousands of microbial genomes shed light on interconnected biogeochemical processes in an aquifer system.</title>
        <authorList>
            <person name="Anantharaman K."/>
            <person name="Brown C.T."/>
            <person name="Hug L.A."/>
            <person name="Sharon I."/>
            <person name="Castelle C.J."/>
            <person name="Probst A.J."/>
            <person name="Thomas B.C."/>
            <person name="Singh A."/>
            <person name="Wilkins M.J."/>
            <person name="Karaoz U."/>
            <person name="Brodie E.L."/>
            <person name="Williams K.H."/>
            <person name="Hubbard S.S."/>
            <person name="Banfield J.F."/>
        </authorList>
    </citation>
    <scope>NUCLEOTIDE SEQUENCE [LARGE SCALE GENOMIC DNA]</scope>
</reference>
<accession>A0A1F7GLL4</accession>
<dbReference type="InterPro" id="IPR002132">
    <property type="entry name" value="Ribosomal_uL5"/>
</dbReference>
<dbReference type="Pfam" id="PF00281">
    <property type="entry name" value="Ribosomal_L5"/>
    <property type="match status" value="1"/>
</dbReference>
<dbReference type="GO" id="GO:0003735">
    <property type="term" value="F:structural constituent of ribosome"/>
    <property type="evidence" value="ECO:0007669"/>
    <property type="project" value="InterPro"/>
</dbReference>
<dbReference type="PANTHER" id="PTHR11994">
    <property type="entry name" value="60S RIBOSOMAL PROTEIN L11-RELATED"/>
    <property type="match status" value="1"/>
</dbReference>
<dbReference type="EMBL" id="MFZH01000007">
    <property type="protein sequence ID" value="OGK19684.1"/>
    <property type="molecule type" value="Genomic_DNA"/>
</dbReference>
<evidence type="ECO:0000256" key="6">
    <source>
        <dbReference type="RuleBase" id="RU003930"/>
    </source>
</evidence>
<dbReference type="InterPro" id="IPR031309">
    <property type="entry name" value="Ribosomal_uL5_C"/>
</dbReference>
<organism evidence="9 10">
    <name type="scientific">Candidatus Roizmanbacteria bacterium RIFCSPHIGHO2_01_FULL_39_24</name>
    <dbReference type="NCBI Taxonomy" id="1802032"/>
    <lineage>
        <taxon>Bacteria</taxon>
        <taxon>Candidatus Roizmaniibacteriota</taxon>
    </lineage>
</organism>
<dbReference type="AlphaFoldDB" id="A0A1F7GLL4"/>
<name>A0A1F7GLL4_9BACT</name>
<keyword evidence="2 5" id="KW-0689">Ribosomal protein</keyword>
<dbReference type="InterPro" id="IPR020929">
    <property type="entry name" value="Ribosomal_uL5_CS"/>
</dbReference>
<dbReference type="NCBIfam" id="NF000585">
    <property type="entry name" value="PRK00010.1"/>
    <property type="match status" value="1"/>
</dbReference>
<dbReference type="GO" id="GO:0006412">
    <property type="term" value="P:translation"/>
    <property type="evidence" value="ECO:0007669"/>
    <property type="project" value="UniProtKB-UniRule"/>
</dbReference>
<evidence type="ECO:0000256" key="3">
    <source>
        <dbReference type="ARBA" id="ARBA00023274"/>
    </source>
</evidence>
<evidence type="ECO:0000256" key="4">
    <source>
        <dbReference type="ARBA" id="ARBA00035245"/>
    </source>
</evidence>
<dbReference type="Proteomes" id="UP000176850">
    <property type="component" value="Unassembled WGS sequence"/>
</dbReference>
<dbReference type="InterPro" id="IPR020930">
    <property type="entry name" value="Ribosomal_uL5_bac-type"/>
</dbReference>
<dbReference type="PIRSF" id="PIRSF002161">
    <property type="entry name" value="Ribosomal_L5"/>
    <property type="match status" value="1"/>
</dbReference>
<keyword evidence="5" id="KW-0820">tRNA-binding</keyword>
<dbReference type="PROSITE" id="PS00358">
    <property type="entry name" value="RIBOSOMAL_L5"/>
    <property type="match status" value="1"/>
</dbReference>
<dbReference type="Pfam" id="PF00673">
    <property type="entry name" value="Ribosomal_L5_C"/>
    <property type="match status" value="1"/>
</dbReference>
<evidence type="ECO:0000256" key="2">
    <source>
        <dbReference type="ARBA" id="ARBA00022980"/>
    </source>
</evidence>
<comment type="function">
    <text evidence="5">This is 1 of the proteins that bind and probably mediate the attachment of the 5S RNA into the large ribosomal subunit, where it forms part of the central protuberance. In the 70S ribosome it contacts protein S13 of the 30S subunit (bridge B1b), connecting the 2 subunits; this bridge is implicated in subunit movement. Contacts the P site tRNA; the 5S rRNA and some of its associated proteins might help stabilize positioning of ribosome-bound tRNAs.</text>
</comment>
<feature type="domain" description="Large ribosomal subunit protein uL5 N-terminal" evidence="7">
    <location>
        <begin position="23"/>
        <end position="79"/>
    </location>
</feature>
<dbReference type="InterPro" id="IPR031310">
    <property type="entry name" value="Ribosomal_uL5_N"/>
</dbReference>
<comment type="similarity">
    <text evidence="1 5 6">Belongs to the universal ribosomal protein uL5 family.</text>
</comment>
<comment type="caution">
    <text evidence="9">The sequence shown here is derived from an EMBL/GenBank/DDBJ whole genome shotgun (WGS) entry which is preliminary data.</text>
</comment>
<evidence type="ECO:0000259" key="7">
    <source>
        <dbReference type="Pfam" id="PF00281"/>
    </source>
</evidence>
<proteinExistence type="inferred from homology"/>
<dbReference type="HAMAP" id="MF_01333_B">
    <property type="entry name" value="Ribosomal_uL5_B"/>
    <property type="match status" value="1"/>
</dbReference>
<dbReference type="GO" id="GO:0019843">
    <property type="term" value="F:rRNA binding"/>
    <property type="evidence" value="ECO:0007669"/>
    <property type="project" value="UniProtKB-UniRule"/>
</dbReference>
<keyword evidence="5" id="KW-0694">RNA-binding</keyword>
<sequence>MLFKEYYQKEVAPVLKKDLKLENMFEVPKMKKVVINVGVGEAATDKKVLDRVVEDLSIISGQKAVITKARKSVSAFKIRKGLPIGAKVTLRGDRMYFFIEKLIKIVLPRIRDFRGISPRGADGRGNFNLGMTDQTLFPEIEYDKIDRIRGLQITIVTSAKNNSDLIALLTLLGFPFEEVKT</sequence>
<protein>
    <recommendedName>
        <fullName evidence="4 5">Large ribosomal subunit protein uL5</fullName>
    </recommendedName>
</protein>
<evidence type="ECO:0000313" key="9">
    <source>
        <dbReference type="EMBL" id="OGK19684.1"/>
    </source>
</evidence>
<evidence type="ECO:0000259" key="8">
    <source>
        <dbReference type="Pfam" id="PF00673"/>
    </source>
</evidence>
<dbReference type="Gene3D" id="3.30.1440.10">
    <property type="match status" value="1"/>
</dbReference>
<dbReference type="SUPFAM" id="SSF55282">
    <property type="entry name" value="RL5-like"/>
    <property type="match status" value="1"/>
</dbReference>
<dbReference type="InterPro" id="IPR022803">
    <property type="entry name" value="Ribosomal_uL5_dom_sf"/>
</dbReference>
<dbReference type="GO" id="GO:0000049">
    <property type="term" value="F:tRNA binding"/>
    <property type="evidence" value="ECO:0007669"/>
    <property type="project" value="UniProtKB-UniRule"/>
</dbReference>
<keyword evidence="5" id="KW-0699">rRNA-binding</keyword>